<dbReference type="InterPro" id="IPR049730">
    <property type="entry name" value="SNF2/RAD54-like_C"/>
</dbReference>
<keyword evidence="15" id="KW-1185">Reference proteome</keyword>
<dbReference type="InterPro" id="IPR038718">
    <property type="entry name" value="SNF2-like_sf"/>
</dbReference>
<dbReference type="Gene3D" id="3.40.50.300">
    <property type="entry name" value="P-loop containing nucleotide triphosphate hydrolases"/>
    <property type="match status" value="1"/>
</dbReference>
<dbReference type="InterPro" id="IPR000330">
    <property type="entry name" value="SNF2_N"/>
</dbReference>
<feature type="compositionally biased region" description="Acidic residues" evidence="11">
    <location>
        <begin position="1076"/>
        <end position="1091"/>
    </location>
</feature>
<evidence type="ECO:0000256" key="2">
    <source>
        <dbReference type="ARBA" id="ARBA00007025"/>
    </source>
</evidence>
<dbReference type="GO" id="GO:0008094">
    <property type="term" value="F:ATP-dependent activity, acting on DNA"/>
    <property type="evidence" value="ECO:0007669"/>
    <property type="project" value="TreeGrafter"/>
</dbReference>
<comment type="subcellular location">
    <subcellularLocation>
        <location evidence="1">Nucleus</location>
    </subcellularLocation>
</comment>
<keyword evidence="8" id="KW-0238">DNA-binding</keyword>
<dbReference type="SUPFAM" id="SSF52540">
    <property type="entry name" value="P-loop containing nucleoside triphosphate hydrolases"/>
    <property type="match status" value="2"/>
</dbReference>
<gene>
    <name evidence="14" type="ORF">CYCCA115_LOCUS3836</name>
</gene>
<evidence type="ECO:0000256" key="10">
    <source>
        <dbReference type="ARBA" id="ARBA00023242"/>
    </source>
</evidence>
<evidence type="ECO:0000256" key="8">
    <source>
        <dbReference type="ARBA" id="ARBA00023125"/>
    </source>
</evidence>
<dbReference type="Pfam" id="PF25875">
    <property type="entry name" value="WHD_Rad26_CSB"/>
    <property type="match status" value="1"/>
</dbReference>
<keyword evidence="3" id="KW-0547">Nucleotide-binding</keyword>
<feature type="region of interest" description="Disordered" evidence="11">
    <location>
        <begin position="348"/>
        <end position="370"/>
    </location>
</feature>
<keyword evidence="10" id="KW-0539">Nucleus</keyword>
<proteinExistence type="inferred from homology"/>
<organism evidence="14 15">
    <name type="scientific">Cylindrotheca closterium</name>
    <dbReference type="NCBI Taxonomy" id="2856"/>
    <lineage>
        <taxon>Eukaryota</taxon>
        <taxon>Sar</taxon>
        <taxon>Stramenopiles</taxon>
        <taxon>Ochrophyta</taxon>
        <taxon>Bacillariophyta</taxon>
        <taxon>Bacillariophyceae</taxon>
        <taxon>Bacillariophycidae</taxon>
        <taxon>Bacillariales</taxon>
        <taxon>Bacillariaceae</taxon>
        <taxon>Cylindrotheca</taxon>
    </lineage>
</organism>
<dbReference type="CDD" id="cd18793">
    <property type="entry name" value="SF2_C_SNF"/>
    <property type="match status" value="1"/>
</dbReference>
<dbReference type="SMART" id="SM00487">
    <property type="entry name" value="DEXDc"/>
    <property type="match status" value="1"/>
</dbReference>
<dbReference type="InterPro" id="IPR001650">
    <property type="entry name" value="Helicase_C-like"/>
</dbReference>
<feature type="domain" description="Helicase C-terminal" evidence="13">
    <location>
        <begin position="885"/>
        <end position="1044"/>
    </location>
</feature>
<evidence type="ECO:0000256" key="3">
    <source>
        <dbReference type="ARBA" id="ARBA00022741"/>
    </source>
</evidence>
<dbReference type="GO" id="GO:0006283">
    <property type="term" value="P:transcription-coupled nucleotide-excision repair"/>
    <property type="evidence" value="ECO:0007669"/>
    <property type="project" value="TreeGrafter"/>
</dbReference>
<dbReference type="SMART" id="SM00490">
    <property type="entry name" value="HELICc"/>
    <property type="match status" value="1"/>
</dbReference>
<evidence type="ECO:0000313" key="14">
    <source>
        <dbReference type="EMBL" id="CAJ1934496.1"/>
    </source>
</evidence>
<dbReference type="Gene3D" id="3.40.50.10810">
    <property type="entry name" value="Tandem AAA-ATPase domain"/>
    <property type="match status" value="1"/>
</dbReference>
<evidence type="ECO:0000256" key="1">
    <source>
        <dbReference type="ARBA" id="ARBA00004123"/>
    </source>
</evidence>
<evidence type="ECO:0000256" key="6">
    <source>
        <dbReference type="ARBA" id="ARBA00022806"/>
    </source>
</evidence>
<dbReference type="PROSITE" id="PS51194">
    <property type="entry name" value="HELICASE_CTER"/>
    <property type="match status" value="1"/>
</dbReference>
<feature type="compositionally biased region" description="Basic residues" evidence="11">
    <location>
        <begin position="206"/>
        <end position="220"/>
    </location>
</feature>
<dbReference type="EMBL" id="CAKOGP040000335">
    <property type="protein sequence ID" value="CAJ1934496.1"/>
    <property type="molecule type" value="Genomic_DNA"/>
</dbReference>
<comment type="caution">
    <text evidence="14">The sequence shown here is derived from an EMBL/GenBank/DDBJ whole genome shotgun (WGS) entry which is preliminary data.</text>
</comment>
<comment type="similarity">
    <text evidence="2">Belongs to the SNF2/RAD54 helicase family.</text>
</comment>
<evidence type="ECO:0000313" key="15">
    <source>
        <dbReference type="Proteomes" id="UP001295423"/>
    </source>
</evidence>
<reference evidence="14" key="1">
    <citation type="submission" date="2023-08" db="EMBL/GenBank/DDBJ databases">
        <authorList>
            <person name="Audoor S."/>
            <person name="Bilcke G."/>
        </authorList>
    </citation>
    <scope>NUCLEOTIDE SEQUENCE</scope>
</reference>
<feature type="region of interest" description="Disordered" evidence="11">
    <location>
        <begin position="408"/>
        <end position="439"/>
    </location>
</feature>
<dbReference type="GO" id="GO:0016787">
    <property type="term" value="F:hydrolase activity"/>
    <property type="evidence" value="ECO:0007669"/>
    <property type="project" value="UniProtKB-KW"/>
</dbReference>
<dbReference type="Pfam" id="PF00271">
    <property type="entry name" value="Helicase_C"/>
    <property type="match status" value="1"/>
</dbReference>
<feature type="region of interest" description="Disordered" evidence="11">
    <location>
        <begin position="130"/>
        <end position="316"/>
    </location>
</feature>
<dbReference type="GO" id="GO:0005524">
    <property type="term" value="F:ATP binding"/>
    <property type="evidence" value="ECO:0007669"/>
    <property type="project" value="InterPro"/>
</dbReference>
<keyword evidence="5" id="KW-0378">Hydrolase</keyword>
<feature type="compositionally biased region" description="Acidic residues" evidence="11">
    <location>
        <begin position="268"/>
        <end position="288"/>
    </location>
</feature>
<feature type="domain" description="Helicase ATP-binding" evidence="12">
    <location>
        <begin position="522"/>
        <end position="721"/>
    </location>
</feature>
<feature type="compositionally biased region" description="Basic residues" evidence="11">
    <location>
        <begin position="252"/>
        <end position="264"/>
    </location>
</feature>
<evidence type="ECO:0000259" key="12">
    <source>
        <dbReference type="PROSITE" id="PS51192"/>
    </source>
</evidence>
<dbReference type="FunFam" id="3.40.50.10810:FF:000094">
    <property type="entry name" value="DNA excision repair protein ERCC-6"/>
    <property type="match status" value="1"/>
</dbReference>
<evidence type="ECO:0000256" key="7">
    <source>
        <dbReference type="ARBA" id="ARBA00022840"/>
    </source>
</evidence>
<dbReference type="GO" id="GO:0005634">
    <property type="term" value="C:nucleus"/>
    <property type="evidence" value="ECO:0007669"/>
    <property type="project" value="TreeGrafter"/>
</dbReference>
<feature type="compositionally biased region" description="Low complexity" evidence="11">
    <location>
        <begin position="1063"/>
        <end position="1073"/>
    </location>
</feature>
<dbReference type="InterPro" id="IPR027417">
    <property type="entry name" value="P-loop_NTPase"/>
</dbReference>
<protein>
    <submittedName>
        <fullName evidence="14">Uncharacterized protein</fullName>
    </submittedName>
</protein>
<dbReference type="Proteomes" id="UP001295423">
    <property type="component" value="Unassembled WGS sequence"/>
</dbReference>
<feature type="compositionally biased region" description="Basic and acidic residues" evidence="11">
    <location>
        <begin position="239"/>
        <end position="251"/>
    </location>
</feature>
<evidence type="ECO:0000256" key="9">
    <source>
        <dbReference type="ARBA" id="ARBA00023204"/>
    </source>
</evidence>
<evidence type="ECO:0000256" key="5">
    <source>
        <dbReference type="ARBA" id="ARBA00022801"/>
    </source>
</evidence>
<dbReference type="InterPro" id="IPR058951">
    <property type="entry name" value="WHD_Rad26_CSB-like"/>
</dbReference>
<feature type="region of interest" description="Disordered" evidence="11">
    <location>
        <begin position="1058"/>
        <end position="1093"/>
    </location>
</feature>
<feature type="compositionally biased region" description="Acidic residues" evidence="11">
    <location>
        <begin position="223"/>
        <end position="238"/>
    </location>
</feature>
<dbReference type="CDD" id="cd22254">
    <property type="entry name" value="CSB_WHD"/>
    <property type="match status" value="1"/>
</dbReference>
<keyword evidence="4" id="KW-0227">DNA damage</keyword>
<keyword evidence="7" id="KW-0067">ATP-binding</keyword>
<dbReference type="Pfam" id="PF00176">
    <property type="entry name" value="SNF2-rel_dom"/>
    <property type="match status" value="1"/>
</dbReference>
<dbReference type="PANTHER" id="PTHR45629">
    <property type="entry name" value="SNF2/RAD54 FAMILY MEMBER"/>
    <property type="match status" value="1"/>
</dbReference>
<evidence type="ECO:0000259" key="13">
    <source>
        <dbReference type="PROSITE" id="PS51194"/>
    </source>
</evidence>
<keyword evidence="9" id="KW-0234">DNA repair</keyword>
<dbReference type="PROSITE" id="PS51192">
    <property type="entry name" value="HELICASE_ATP_BIND_1"/>
    <property type="match status" value="1"/>
</dbReference>
<evidence type="ECO:0000256" key="11">
    <source>
        <dbReference type="SAM" id="MobiDB-lite"/>
    </source>
</evidence>
<feature type="compositionally biased region" description="Low complexity" evidence="11">
    <location>
        <begin position="139"/>
        <end position="156"/>
    </location>
</feature>
<evidence type="ECO:0000256" key="4">
    <source>
        <dbReference type="ARBA" id="ARBA00022763"/>
    </source>
</evidence>
<dbReference type="InterPro" id="IPR014001">
    <property type="entry name" value="Helicase_ATP-bd"/>
</dbReference>
<name>A0AAD2CK72_9STRA</name>
<dbReference type="PANTHER" id="PTHR45629:SF7">
    <property type="entry name" value="DNA EXCISION REPAIR PROTEIN ERCC-6-RELATED"/>
    <property type="match status" value="1"/>
</dbReference>
<dbReference type="AlphaFoldDB" id="A0AAD2CK72"/>
<dbReference type="InterPro" id="IPR050496">
    <property type="entry name" value="SNF2_RAD54_helicase_repair"/>
</dbReference>
<sequence length="1277" mass="144027">MGKNNAFSKDDDEEAKLLASLGSSMQEATAYEANVIDEAERNMAPPLTGMGFPPLHALAPSGNAQSHLQDVQNILQKTRNQLAQHPTSTKLFLKQQMLLNLLQSASSDMDFLIRPQEEFRQEMNRKKLLQNPTNNGKEASSSLASASTSTSTTDLSLPRRKATKKDKSSMRPPPNKVREEATTPQNASERLEAIKKGAQQSSNNAKLRRKRVSMQARKRGGKDDDDDDDDKMDADPESSDYKQRLLQIRKDREKRREKRRRRLGVKVEDEEEEEDEEELEFEMDDGDPAQETKERPKKKQAVVARPPPPPPPMQTVNCPLCQIPLEFPMDSNVDAELSQHLSICQTSGRRTRGQSRTTSIRASRRAVNYSEAVNDEDEEVGVGGMNTIKMEADDDDDDDDDVEVIPVESDGEEEVLVADKDENPSDPESSCTKRKAARKRKLKMLPPALLPPTAMDDWEDYDYEDRVDDWVESGIQKMKTMRERDADETPPGEEIFDGGLAIPAWINDRLFPYQRTAVRWMWELHQQQAGGIVGDEMGLGKTVQISAFLGSMAASRKLKSVLIISPATMLQHWLKELSIWAPGIRRILIHQSGEGAYGDKRNISDAVLRRTHQWLKDSRRTRLYEAIDEEDYETRDPSSFCGTAYAFITTYENVRRNSNIWTNHRWSYVVMDEAQKIRNPDADITLVCKRLRTPHRLALSGTPIQNDLKELWSLFDFVFPGRLGTLPTFEQEFADPIRRGGYSNASPMQVQVAYRCALILKDLINPYLLRRLKKDIKEVNRMPGKKEQVLFCRLTSQQRVLYESFLQSDLIKSVMRGSAQLLGAITMLRKICNHPDLVCPPNRSSIDTFIQKGFVDENDLGACDDDDDSIDNEETLTDRSGKLEVLAKILPLWHKQGHRVLIFCQWKKMLNIIQRFMISRGWKFGRLDGNTNVASRQRLVDNFNDDESTFAMLCTTRTGGVGLNLTGADRIILYDPDWNPQTDAQARERAWRFGQEKEVVIFRLISAGTVEEKIYQRQIFKTALSNKVLQDARQRRLFSQKDLKDLFTLKADGGSVISGGDGLTETGELTKGDGFVDPDEGPAPEESNDDGETMRTVLKSKGLAGVFDHGMIENNGSSKKPSVREMEVKAKRIAKEAATALEASVSASRVFAPTWTGSAETQGGRFGTGAPGPFPIGRSPSTGAGVSAFTPKSSSGSLLSSIRNRNTMVKSNGEQTENSTKQYTELLKRIRDYVKHEIPTTDQILDHFESVPNYDAAIFRRLLKSIATFRNGRWRLK</sequence>
<accession>A0AAD2CK72</accession>
<keyword evidence="6" id="KW-0347">Helicase</keyword>